<dbReference type="GO" id="GO:0003682">
    <property type="term" value="F:chromatin binding"/>
    <property type="evidence" value="ECO:0007669"/>
    <property type="project" value="TreeGrafter"/>
</dbReference>
<dbReference type="GO" id="GO:0046982">
    <property type="term" value="F:protein heterodimerization activity"/>
    <property type="evidence" value="ECO:0007669"/>
    <property type="project" value="InterPro"/>
</dbReference>
<name>C1EEH3_MICCC</name>
<dbReference type="GO" id="GO:0031297">
    <property type="term" value="P:replication fork processing"/>
    <property type="evidence" value="ECO:0007669"/>
    <property type="project" value="TreeGrafter"/>
</dbReference>
<organism evidence="5 6">
    <name type="scientific">Micromonas commoda (strain RCC299 / NOUM17 / CCMP2709)</name>
    <name type="common">Picoplanktonic green alga</name>
    <dbReference type="NCBI Taxonomy" id="296587"/>
    <lineage>
        <taxon>Eukaryota</taxon>
        <taxon>Viridiplantae</taxon>
        <taxon>Chlorophyta</taxon>
        <taxon>Mamiellophyceae</taxon>
        <taxon>Mamiellales</taxon>
        <taxon>Mamiellaceae</taxon>
        <taxon>Micromonas</taxon>
    </lineage>
</organism>
<dbReference type="Pfam" id="PF15630">
    <property type="entry name" value="CENP-S"/>
    <property type="match status" value="1"/>
</dbReference>
<dbReference type="Gene3D" id="1.10.20.10">
    <property type="entry name" value="Histone, subunit A"/>
    <property type="match status" value="1"/>
</dbReference>
<dbReference type="GeneID" id="8247399"/>
<proteinExistence type="inferred from homology"/>
<evidence type="ECO:0000313" key="5">
    <source>
        <dbReference type="EMBL" id="ACO66235.1"/>
    </source>
</evidence>
<keyword evidence="2" id="KW-0227">DNA damage</keyword>
<dbReference type="RefSeq" id="XP_002504977.1">
    <property type="nucleotide sequence ID" value="XM_002504931.1"/>
</dbReference>
<evidence type="ECO:0000256" key="1">
    <source>
        <dbReference type="ARBA" id="ARBA00006612"/>
    </source>
</evidence>
<dbReference type="InParanoid" id="C1EEH3"/>
<dbReference type="EMBL" id="CP001330">
    <property type="protein sequence ID" value="ACO66235.1"/>
    <property type="molecule type" value="Genomic_DNA"/>
</dbReference>
<gene>
    <name evidence="5" type="ORF">MICPUN_62623</name>
</gene>
<dbReference type="GO" id="GO:0006281">
    <property type="term" value="P:DNA repair"/>
    <property type="evidence" value="ECO:0007669"/>
    <property type="project" value="UniProtKB-KW"/>
</dbReference>
<dbReference type="AlphaFoldDB" id="C1EEH3"/>
<dbReference type="OrthoDB" id="1872155at2759"/>
<evidence type="ECO:0000313" key="6">
    <source>
        <dbReference type="Proteomes" id="UP000002009"/>
    </source>
</evidence>
<evidence type="ECO:0008006" key="7">
    <source>
        <dbReference type="Google" id="ProtNLM"/>
    </source>
</evidence>
<dbReference type="GO" id="GO:0071821">
    <property type="term" value="C:FANCM-MHF complex"/>
    <property type="evidence" value="ECO:0007669"/>
    <property type="project" value="InterPro"/>
</dbReference>
<dbReference type="Proteomes" id="UP000002009">
    <property type="component" value="Chromosome 11"/>
</dbReference>
<dbReference type="PANTHER" id="PTHR22980">
    <property type="entry name" value="CORTISTATIN"/>
    <property type="match status" value="1"/>
</dbReference>
<accession>C1EEH3</accession>
<keyword evidence="3" id="KW-0238">DNA-binding</keyword>
<dbReference type="GO" id="GO:0003677">
    <property type="term" value="F:DNA binding"/>
    <property type="evidence" value="ECO:0007669"/>
    <property type="project" value="UniProtKB-KW"/>
</dbReference>
<dbReference type="KEGG" id="mis:MICPUN_62623"/>
<comment type="similarity">
    <text evidence="1">Belongs to the TAF9 family. CENP-S/MHF1 subfamily.</text>
</comment>
<dbReference type="CDD" id="cd22919">
    <property type="entry name" value="HFD_CENP-S"/>
    <property type="match status" value="1"/>
</dbReference>
<dbReference type="SUPFAM" id="SSF47113">
    <property type="entry name" value="Histone-fold"/>
    <property type="match status" value="1"/>
</dbReference>
<sequence>MIDDDELDDLVLQGHGGAIADPDRHVDDPNEKKKEKLNARLKCEVVKIAEEASREHGVRISPKFAQCLTELTSTYVHTLADDLAAFAQHRKGKVITHDDVLLAVRKMPSVLEGVHAVLPPDLVAKKSRQPKLTL</sequence>
<evidence type="ECO:0000256" key="4">
    <source>
        <dbReference type="ARBA" id="ARBA00023204"/>
    </source>
</evidence>
<dbReference type="InterPro" id="IPR009072">
    <property type="entry name" value="Histone-fold"/>
</dbReference>
<keyword evidence="4" id="KW-0234">DNA repair</keyword>
<evidence type="ECO:0000256" key="3">
    <source>
        <dbReference type="ARBA" id="ARBA00023125"/>
    </source>
</evidence>
<evidence type="ECO:0000256" key="2">
    <source>
        <dbReference type="ARBA" id="ARBA00022763"/>
    </source>
</evidence>
<dbReference type="OMA" id="PKFAQCL"/>
<dbReference type="PANTHER" id="PTHR22980:SF0">
    <property type="entry name" value="CENTROMERE PROTEIN S"/>
    <property type="match status" value="1"/>
</dbReference>
<reference evidence="5 6" key="1">
    <citation type="journal article" date="2009" name="Science">
        <title>Green evolution and dynamic adaptations revealed by genomes of the marine picoeukaryotes Micromonas.</title>
        <authorList>
            <person name="Worden A.Z."/>
            <person name="Lee J.H."/>
            <person name="Mock T."/>
            <person name="Rouze P."/>
            <person name="Simmons M.P."/>
            <person name="Aerts A.L."/>
            <person name="Allen A.E."/>
            <person name="Cuvelier M.L."/>
            <person name="Derelle E."/>
            <person name="Everett M.V."/>
            <person name="Foulon E."/>
            <person name="Grimwood J."/>
            <person name="Gundlach H."/>
            <person name="Henrissat B."/>
            <person name="Napoli C."/>
            <person name="McDonald S.M."/>
            <person name="Parker M.S."/>
            <person name="Rombauts S."/>
            <person name="Salamov A."/>
            <person name="Von Dassow P."/>
            <person name="Badger J.H."/>
            <person name="Coutinho P.M."/>
            <person name="Demir E."/>
            <person name="Dubchak I."/>
            <person name="Gentemann C."/>
            <person name="Eikrem W."/>
            <person name="Gready J.E."/>
            <person name="John U."/>
            <person name="Lanier W."/>
            <person name="Lindquist E.A."/>
            <person name="Lucas S."/>
            <person name="Mayer K.F."/>
            <person name="Moreau H."/>
            <person name="Not F."/>
            <person name="Otillar R."/>
            <person name="Panaud O."/>
            <person name="Pangilinan J."/>
            <person name="Paulsen I."/>
            <person name="Piegu B."/>
            <person name="Poliakov A."/>
            <person name="Robbens S."/>
            <person name="Schmutz J."/>
            <person name="Toulza E."/>
            <person name="Wyss T."/>
            <person name="Zelensky A."/>
            <person name="Zhou K."/>
            <person name="Armbrust E.V."/>
            <person name="Bhattacharya D."/>
            <person name="Goodenough U.W."/>
            <person name="Van de Peer Y."/>
            <person name="Grigoriev I.V."/>
        </authorList>
    </citation>
    <scope>NUCLEOTIDE SEQUENCE [LARGE SCALE GENOMIC DNA]</scope>
    <source>
        <strain evidence="6">RCC299 / NOUM17</strain>
    </source>
</reference>
<keyword evidence="6" id="KW-1185">Reference proteome</keyword>
<dbReference type="GO" id="GO:0000712">
    <property type="term" value="P:resolution of meiotic recombination intermediates"/>
    <property type="evidence" value="ECO:0007669"/>
    <property type="project" value="TreeGrafter"/>
</dbReference>
<dbReference type="InterPro" id="IPR029003">
    <property type="entry name" value="CENP-S/Mhf1"/>
</dbReference>
<protein>
    <recommendedName>
        <fullName evidence="7">Centromere protein S</fullName>
    </recommendedName>
</protein>